<keyword evidence="3 8" id="KW-0489">Methyltransferase</keyword>
<evidence type="ECO:0000256" key="4">
    <source>
        <dbReference type="ARBA" id="ARBA00022679"/>
    </source>
</evidence>
<evidence type="ECO:0000313" key="8">
    <source>
        <dbReference type="EMBL" id="SLM53229.1"/>
    </source>
</evidence>
<dbReference type="Proteomes" id="UP000195985">
    <property type="component" value="Unassembled WGS sequence"/>
</dbReference>
<evidence type="ECO:0000313" key="9">
    <source>
        <dbReference type="Proteomes" id="UP000195985"/>
    </source>
</evidence>
<dbReference type="GO" id="GO:0009307">
    <property type="term" value="P:DNA restriction-modification system"/>
    <property type="evidence" value="ECO:0007669"/>
    <property type="project" value="UniProtKB-KW"/>
</dbReference>
<dbReference type="EC" id="2.1.1.113" evidence="2"/>
<evidence type="ECO:0000256" key="1">
    <source>
        <dbReference type="ARBA" id="ARBA00010203"/>
    </source>
</evidence>
<dbReference type="RefSeq" id="WP_086943920.1">
    <property type="nucleotide sequence ID" value="NZ_FONM01000021.1"/>
</dbReference>
<keyword evidence="9" id="KW-1185">Reference proteome</keyword>
<dbReference type="PROSITE" id="PS00093">
    <property type="entry name" value="N4_MTASE"/>
    <property type="match status" value="1"/>
</dbReference>
<protein>
    <recommendedName>
        <fullName evidence="2">site-specific DNA-methyltransferase (cytosine-N(4)-specific)</fullName>
        <ecNumber evidence="2">2.1.1.113</ecNumber>
    </recommendedName>
</protein>
<sequence length="420" mass="48736">MNNITNPKYNPHDISLLYKYYAGFSVQFVLDMLKGYKISELTIMDPWNGSGTTSKIAGQLGAKEVYGFDINPVMNVIAAAELLSINEFKNIELNSIQNLRNHDIKEDPLEAWFTKTSVRNIRNVELEIMTNLLDETSEPHKFLLLKKELVVKNRLTAFYYLALFETVKRLTKKFNTSNPTWIKVAKNQEEKVKISHKKFEKLFLEELQSKKTVLSKRKKNISQNIILKTQDSRKIPLDDNSVDLTITSPPYCTRIDYAVATRVELAILGFSNDNDFEELRKEMIGTTKIIKNSSEQPFYFSNTAQTFMSNVYNHASKASKTYYYKQFSQYFDGISMSISELNRVSKQNSKIIIVVQDSFYKDIHLDIAVVFEEIFDKYGWSATLKQSFEKKQTMVTINNKTKNYRTISNPTETVLIFERR</sequence>
<dbReference type="Gene3D" id="3.40.50.150">
    <property type="entry name" value="Vaccinia Virus protein VP39"/>
    <property type="match status" value="2"/>
</dbReference>
<comment type="catalytic activity">
    <reaction evidence="7">
        <text>a 2'-deoxycytidine in DNA + S-adenosyl-L-methionine = an N(4)-methyl-2'-deoxycytidine in DNA + S-adenosyl-L-homocysteine + H(+)</text>
        <dbReference type="Rhea" id="RHEA:16857"/>
        <dbReference type="Rhea" id="RHEA-COMP:11369"/>
        <dbReference type="Rhea" id="RHEA-COMP:13674"/>
        <dbReference type="ChEBI" id="CHEBI:15378"/>
        <dbReference type="ChEBI" id="CHEBI:57856"/>
        <dbReference type="ChEBI" id="CHEBI:59789"/>
        <dbReference type="ChEBI" id="CHEBI:85452"/>
        <dbReference type="ChEBI" id="CHEBI:137933"/>
        <dbReference type="EC" id="2.1.1.113"/>
    </reaction>
</comment>
<reference evidence="9" key="1">
    <citation type="submission" date="2016-04" db="EMBL/GenBank/DDBJ databases">
        <authorList>
            <person name="Strepis N."/>
        </authorList>
    </citation>
    <scope>NUCLEOTIDE SEQUENCE [LARGE SCALE GENOMIC DNA]</scope>
</reference>
<name>A0A1W1IK86_9LACT</name>
<evidence type="ECO:0000256" key="2">
    <source>
        <dbReference type="ARBA" id="ARBA00012185"/>
    </source>
</evidence>
<dbReference type="AlphaFoldDB" id="A0A1W1IK86"/>
<proteinExistence type="inferred from homology"/>
<evidence type="ECO:0000256" key="7">
    <source>
        <dbReference type="ARBA" id="ARBA00049120"/>
    </source>
</evidence>
<dbReference type="InterPro" id="IPR029063">
    <property type="entry name" value="SAM-dependent_MTases_sf"/>
</dbReference>
<accession>A0A1W1IK86</accession>
<evidence type="ECO:0000256" key="6">
    <source>
        <dbReference type="ARBA" id="ARBA00022747"/>
    </source>
</evidence>
<evidence type="ECO:0000256" key="3">
    <source>
        <dbReference type="ARBA" id="ARBA00022603"/>
    </source>
</evidence>
<keyword evidence="6" id="KW-0680">Restriction system</keyword>
<dbReference type="GO" id="GO:0015667">
    <property type="term" value="F:site-specific DNA-methyltransferase (cytosine-N4-specific) activity"/>
    <property type="evidence" value="ECO:0007669"/>
    <property type="project" value="UniProtKB-EC"/>
</dbReference>
<dbReference type="GO" id="GO:0032259">
    <property type="term" value="P:methylation"/>
    <property type="evidence" value="ECO:0007669"/>
    <property type="project" value="UniProtKB-KW"/>
</dbReference>
<gene>
    <name evidence="8" type="ORF">TPAS_2957</name>
</gene>
<dbReference type="GO" id="GO:0003677">
    <property type="term" value="F:DNA binding"/>
    <property type="evidence" value="ECO:0007669"/>
    <property type="project" value="InterPro"/>
</dbReference>
<dbReference type="STRING" id="43064.SAMN04488086_12126"/>
<keyword evidence="4" id="KW-0808">Transferase</keyword>
<organism evidence="8 9">
    <name type="scientific">Trichococcus pasteurii</name>
    <dbReference type="NCBI Taxonomy" id="43064"/>
    <lineage>
        <taxon>Bacteria</taxon>
        <taxon>Bacillati</taxon>
        <taxon>Bacillota</taxon>
        <taxon>Bacilli</taxon>
        <taxon>Lactobacillales</taxon>
        <taxon>Carnobacteriaceae</taxon>
        <taxon>Trichococcus</taxon>
    </lineage>
</organism>
<dbReference type="SUPFAM" id="SSF53335">
    <property type="entry name" value="S-adenosyl-L-methionine-dependent methyltransferases"/>
    <property type="match status" value="2"/>
</dbReference>
<dbReference type="InterPro" id="IPR017985">
    <property type="entry name" value="MeTrfase_CN4_CS"/>
</dbReference>
<dbReference type="EMBL" id="FWEY01000014">
    <property type="protein sequence ID" value="SLM53229.1"/>
    <property type="molecule type" value="Genomic_DNA"/>
</dbReference>
<keyword evidence="5" id="KW-0949">S-adenosyl-L-methionine</keyword>
<evidence type="ECO:0000256" key="5">
    <source>
        <dbReference type="ARBA" id="ARBA00022691"/>
    </source>
</evidence>
<comment type="similarity">
    <text evidence="1">Belongs to the N(4)/N(6)-methyltransferase family. N(4) subfamily.</text>
</comment>
<dbReference type="OrthoDB" id="43862at2"/>